<dbReference type="GO" id="GO:0015074">
    <property type="term" value="P:DNA integration"/>
    <property type="evidence" value="ECO:0007669"/>
    <property type="project" value="InterPro"/>
</dbReference>
<dbReference type="PROSITE" id="PS50994">
    <property type="entry name" value="INTEGRASE"/>
    <property type="match status" value="1"/>
</dbReference>
<name>A0A0F9CLQ0_9ZZZZ</name>
<evidence type="ECO:0000259" key="1">
    <source>
        <dbReference type="PROSITE" id="PS50994"/>
    </source>
</evidence>
<dbReference type="EMBL" id="LAZR01043636">
    <property type="protein sequence ID" value="KKL06611.1"/>
    <property type="molecule type" value="Genomic_DNA"/>
</dbReference>
<evidence type="ECO:0000313" key="2">
    <source>
        <dbReference type="EMBL" id="KKL06611.1"/>
    </source>
</evidence>
<protein>
    <recommendedName>
        <fullName evidence="1">Integrase catalytic domain-containing protein</fullName>
    </recommendedName>
</protein>
<dbReference type="GO" id="GO:0003676">
    <property type="term" value="F:nucleic acid binding"/>
    <property type="evidence" value="ECO:0007669"/>
    <property type="project" value="InterPro"/>
</dbReference>
<dbReference type="PANTHER" id="PTHR35004">
    <property type="entry name" value="TRANSPOSASE RV3428C-RELATED"/>
    <property type="match status" value="1"/>
</dbReference>
<proteinExistence type="predicted"/>
<organism evidence="2">
    <name type="scientific">marine sediment metagenome</name>
    <dbReference type="NCBI Taxonomy" id="412755"/>
    <lineage>
        <taxon>unclassified sequences</taxon>
        <taxon>metagenomes</taxon>
        <taxon>ecological metagenomes</taxon>
    </lineage>
</organism>
<gene>
    <name evidence="2" type="ORF">LCGC14_2594300</name>
</gene>
<dbReference type="InterPro" id="IPR012337">
    <property type="entry name" value="RNaseH-like_sf"/>
</dbReference>
<accession>A0A0F9CLQ0</accession>
<dbReference type="Gene3D" id="3.30.420.10">
    <property type="entry name" value="Ribonuclease H-like superfamily/Ribonuclease H"/>
    <property type="match status" value="1"/>
</dbReference>
<feature type="domain" description="Integrase catalytic" evidence="1">
    <location>
        <begin position="128"/>
        <end position="327"/>
    </location>
</feature>
<dbReference type="AlphaFoldDB" id="A0A0F9CLQ0"/>
<sequence>MAKQLHKRFSTEEVKMLLQKYVNENVELIYILEILKIKRTRFFELLKQYKSDPDDFSIQYERKRATRKISENVERNIINELAKEKKLIEDKSIPISFYNYSYIKEQIYQAYGQKVSLPTIIVRAKKEGLYRPRKKERRSHKREVLANYVGELIQHDSSHHKFSPYADKKWYLITSLDDYSRLFLFAKLIDKETSWQHILALKEVFLTWGTPLSYYVDSHSIFRFVQGRDSMWRKHYLVTDEADTQWKMVIDECKVKTIYALSPQARGKIERPYRWQQDRIVRGCAREGIKTIEEAEEVLEKEMTRYNYRQVHSTTGEVPILRFERAIREKKSLFREFKIPPPYTSVKDIFCLRVKRIVDAYHKISLDKLTFKVHKAPLRKEVQLRITLDENTGLAEIRIWYKDILTDVYQVKILT</sequence>
<dbReference type="InterPro" id="IPR001584">
    <property type="entry name" value="Integrase_cat-core"/>
</dbReference>
<dbReference type="SUPFAM" id="SSF53098">
    <property type="entry name" value="Ribonuclease H-like"/>
    <property type="match status" value="1"/>
</dbReference>
<reference evidence="2" key="1">
    <citation type="journal article" date="2015" name="Nature">
        <title>Complex archaea that bridge the gap between prokaryotes and eukaryotes.</title>
        <authorList>
            <person name="Spang A."/>
            <person name="Saw J.H."/>
            <person name="Jorgensen S.L."/>
            <person name="Zaremba-Niedzwiedzka K."/>
            <person name="Martijn J."/>
            <person name="Lind A.E."/>
            <person name="van Eijk R."/>
            <person name="Schleper C."/>
            <person name="Guy L."/>
            <person name="Ettema T.J."/>
        </authorList>
    </citation>
    <scope>NUCLEOTIDE SEQUENCE</scope>
</reference>
<comment type="caution">
    <text evidence="2">The sequence shown here is derived from an EMBL/GenBank/DDBJ whole genome shotgun (WGS) entry which is preliminary data.</text>
</comment>
<dbReference type="InterPro" id="IPR036397">
    <property type="entry name" value="RNaseH_sf"/>
</dbReference>
<dbReference type="PANTHER" id="PTHR35004:SF7">
    <property type="entry name" value="INTEGRASE PROTEIN"/>
    <property type="match status" value="1"/>
</dbReference>